<sequence length="364" mass="40322">MTKIQIYYSFGGCRNPRLSQTLQAILGKSRGSCKRFETDPSTGSNCAVVLECLLGIIRALRMGSCLSADGGNYVPYSPRSPSGVVKKRSNSRRRQGMQSNSFDNKEGELLRIPGRISSNGASDVASIFTQQGKKGTNQDAMIVWEKVRDSLPVKLSAHWKVNIHSDSGLKEDSSVAAGSMNPEDTSFKCMDEESRTTMNLEEKERHPQIFLTLKESFLKAFKVMDKELRVHPNIDCFCSGTTAVTLVKQGHDLVIGNIGDSRAILGTRDKDDSLIAVQLTVDLKPNLPREAERIKKCNGRVFSLQDEPEVARVWLPNYDSPGLAMARAFGDFCLKDFGLISIPDISYRRLTNEDEFIVLATDGE</sequence>
<reference evidence="3 4" key="1">
    <citation type="journal article" date="2019" name="Nat. Plants">
        <title>Stout camphor tree genome fills gaps in understanding of flowering plant genome evolution.</title>
        <authorList>
            <person name="Chaw S.M."/>
            <person name="Liu Y.C."/>
            <person name="Wu Y.W."/>
            <person name="Wang H.Y."/>
            <person name="Lin C.I."/>
            <person name="Wu C.S."/>
            <person name="Ke H.M."/>
            <person name="Chang L.Y."/>
            <person name="Hsu C.Y."/>
            <person name="Yang H.T."/>
            <person name="Sudianto E."/>
            <person name="Hsu M.H."/>
            <person name="Wu K.P."/>
            <person name="Wang L.N."/>
            <person name="Leebens-Mack J.H."/>
            <person name="Tsai I.J."/>
        </authorList>
    </citation>
    <scope>NUCLEOTIDE SEQUENCE [LARGE SCALE GENOMIC DNA]</scope>
    <source>
        <strain evidence="4">cv. Chaw 1501</strain>
        <tissue evidence="3">Young leaves</tissue>
    </source>
</reference>
<dbReference type="PANTHER" id="PTHR47992">
    <property type="entry name" value="PROTEIN PHOSPHATASE"/>
    <property type="match status" value="1"/>
</dbReference>
<dbReference type="PROSITE" id="PS51746">
    <property type="entry name" value="PPM_2"/>
    <property type="match status" value="1"/>
</dbReference>
<dbReference type="STRING" id="337451.A0A3S3PP33"/>
<dbReference type="InterPro" id="IPR015655">
    <property type="entry name" value="PP2C"/>
</dbReference>
<evidence type="ECO:0000256" key="1">
    <source>
        <dbReference type="SAM" id="MobiDB-lite"/>
    </source>
</evidence>
<gene>
    <name evidence="3" type="ORF">CKAN_02419700</name>
</gene>
<dbReference type="EMBL" id="QPKB01000011">
    <property type="protein sequence ID" value="RWR94882.1"/>
    <property type="molecule type" value="Genomic_DNA"/>
</dbReference>
<feature type="region of interest" description="Disordered" evidence="1">
    <location>
        <begin position="78"/>
        <end position="107"/>
    </location>
</feature>
<evidence type="ECO:0000313" key="4">
    <source>
        <dbReference type="Proteomes" id="UP000283530"/>
    </source>
</evidence>
<keyword evidence="4" id="KW-1185">Reference proteome</keyword>
<name>A0A3S3PP33_9MAGN</name>
<feature type="compositionally biased region" description="Basic residues" evidence="1">
    <location>
        <begin position="85"/>
        <end position="95"/>
    </location>
</feature>
<dbReference type="CDD" id="cd00143">
    <property type="entry name" value="PP2Cc"/>
    <property type="match status" value="1"/>
</dbReference>
<dbReference type="InterPro" id="IPR001932">
    <property type="entry name" value="PPM-type_phosphatase-like_dom"/>
</dbReference>
<dbReference type="SUPFAM" id="SSF81606">
    <property type="entry name" value="PP2C-like"/>
    <property type="match status" value="1"/>
</dbReference>
<accession>A0A3S3PP33</accession>
<dbReference type="Proteomes" id="UP000283530">
    <property type="component" value="Unassembled WGS sequence"/>
</dbReference>
<protein>
    <recommendedName>
        <fullName evidence="2">PPM-type phosphatase domain-containing protein</fullName>
    </recommendedName>
</protein>
<evidence type="ECO:0000259" key="2">
    <source>
        <dbReference type="PROSITE" id="PS51746"/>
    </source>
</evidence>
<evidence type="ECO:0000313" key="3">
    <source>
        <dbReference type="EMBL" id="RWR94882.1"/>
    </source>
</evidence>
<dbReference type="AlphaFoldDB" id="A0A3S3PP33"/>
<dbReference type="OrthoDB" id="10264738at2759"/>
<feature type="domain" description="PPM-type phosphatase" evidence="2">
    <location>
        <begin position="124"/>
        <end position="364"/>
    </location>
</feature>
<comment type="caution">
    <text evidence="3">The sequence shown here is derived from an EMBL/GenBank/DDBJ whole genome shotgun (WGS) entry which is preliminary data.</text>
</comment>
<dbReference type="SMART" id="SM00332">
    <property type="entry name" value="PP2Cc"/>
    <property type="match status" value="1"/>
</dbReference>
<dbReference type="Pfam" id="PF00481">
    <property type="entry name" value="PP2C"/>
    <property type="match status" value="1"/>
</dbReference>
<dbReference type="InterPro" id="IPR036457">
    <property type="entry name" value="PPM-type-like_dom_sf"/>
</dbReference>
<dbReference type="Gene3D" id="3.60.40.10">
    <property type="entry name" value="PPM-type phosphatase domain"/>
    <property type="match status" value="1"/>
</dbReference>
<proteinExistence type="predicted"/>
<organism evidence="3 4">
    <name type="scientific">Cinnamomum micranthum f. kanehirae</name>
    <dbReference type="NCBI Taxonomy" id="337451"/>
    <lineage>
        <taxon>Eukaryota</taxon>
        <taxon>Viridiplantae</taxon>
        <taxon>Streptophyta</taxon>
        <taxon>Embryophyta</taxon>
        <taxon>Tracheophyta</taxon>
        <taxon>Spermatophyta</taxon>
        <taxon>Magnoliopsida</taxon>
        <taxon>Magnoliidae</taxon>
        <taxon>Laurales</taxon>
        <taxon>Lauraceae</taxon>
        <taxon>Cinnamomum</taxon>
    </lineage>
</organism>
<dbReference type="GO" id="GO:0004722">
    <property type="term" value="F:protein serine/threonine phosphatase activity"/>
    <property type="evidence" value="ECO:0007669"/>
    <property type="project" value="InterPro"/>
</dbReference>